<evidence type="ECO:0000259" key="3">
    <source>
        <dbReference type="Pfam" id="PF25019"/>
    </source>
</evidence>
<dbReference type="Proteomes" id="UP001341840">
    <property type="component" value="Unassembled WGS sequence"/>
</dbReference>
<evidence type="ECO:0000313" key="4">
    <source>
        <dbReference type="EMBL" id="MED6186513.1"/>
    </source>
</evidence>
<dbReference type="PANTHER" id="PTHR47186">
    <property type="entry name" value="LEUCINE-RICH REPEAT-CONTAINING PROTEIN 57"/>
    <property type="match status" value="1"/>
</dbReference>
<organism evidence="4 5">
    <name type="scientific">Stylosanthes scabra</name>
    <dbReference type="NCBI Taxonomy" id="79078"/>
    <lineage>
        <taxon>Eukaryota</taxon>
        <taxon>Viridiplantae</taxon>
        <taxon>Streptophyta</taxon>
        <taxon>Embryophyta</taxon>
        <taxon>Tracheophyta</taxon>
        <taxon>Spermatophyta</taxon>
        <taxon>Magnoliopsida</taxon>
        <taxon>eudicotyledons</taxon>
        <taxon>Gunneridae</taxon>
        <taxon>Pentapetalae</taxon>
        <taxon>rosids</taxon>
        <taxon>fabids</taxon>
        <taxon>Fabales</taxon>
        <taxon>Fabaceae</taxon>
        <taxon>Papilionoideae</taxon>
        <taxon>50 kb inversion clade</taxon>
        <taxon>dalbergioids sensu lato</taxon>
        <taxon>Dalbergieae</taxon>
        <taxon>Pterocarpus clade</taxon>
        <taxon>Stylosanthes</taxon>
    </lineage>
</organism>
<dbReference type="Gene3D" id="3.80.10.10">
    <property type="entry name" value="Ribonuclease Inhibitor"/>
    <property type="match status" value="5"/>
</dbReference>
<reference evidence="4 5" key="1">
    <citation type="journal article" date="2023" name="Plants (Basel)">
        <title>Bridging the Gap: Combining Genomics and Transcriptomics Approaches to Understand Stylosanthes scabra, an Orphan Legume from the Brazilian Caatinga.</title>
        <authorList>
            <person name="Ferreira-Neto J.R.C."/>
            <person name="da Silva M.D."/>
            <person name="Binneck E."/>
            <person name="de Melo N.F."/>
            <person name="da Silva R.H."/>
            <person name="de Melo A.L.T.M."/>
            <person name="Pandolfi V."/>
            <person name="Bustamante F.O."/>
            <person name="Brasileiro-Vidal A.C."/>
            <person name="Benko-Iseppon A.M."/>
        </authorList>
    </citation>
    <scope>NUCLEOTIDE SEQUENCE [LARGE SCALE GENOMIC DNA]</scope>
    <source>
        <tissue evidence="4">Leaves</tissue>
    </source>
</reference>
<dbReference type="Pfam" id="PF23559">
    <property type="entry name" value="WHD_DRP"/>
    <property type="match status" value="1"/>
</dbReference>
<evidence type="ECO:0000259" key="2">
    <source>
        <dbReference type="Pfam" id="PF23559"/>
    </source>
</evidence>
<dbReference type="InterPro" id="IPR032675">
    <property type="entry name" value="LRR_dom_sf"/>
</dbReference>
<dbReference type="InterPro" id="IPR056789">
    <property type="entry name" value="LRR_R13L1-DRL21"/>
</dbReference>
<sequence length="881" mass="100901">MAEDLLQPKKNVTPENIGCAYFDELVARSFFQPSSTNEKLFVMHDLMHDLASFCGEKFYFKLKQFVNQNKIDSKTRHLSYATKYEDNRKLYEEAYNNGAIHMRTFLDFFSGTADEVIFIGSDSWLFQQQFQCLRVLSFQCAAWRSLPNSIELGELIHLRYLNLSNSRMVTLSQSICKLHNLQTLKLAYCRELEMLPNRMKDLVNLRHLDIRGCDRLKKMPKEMSKLKHLNFLSDYIIGDDEENGIRELEKLDNLHGSFWISNLEKVKNSDEASKAKMGNKKHIDTFKLKWLPDGDIDDVETERDILDKLQPHQKLKELSIEGYRGETFPDWLGLSAYSNMTKLTLNRCRNCCELPALGWLPFLQHLELARLHGLKKIDFEIYNKKNASAFKSLETLKFELLSSWREWHFPDEFDGFPRLRILEIRYCHSLSGDLPAHLPALDELTIVVSEELACSLPRAPKLHQLFVKGSTRRHTNVQTHTAMISESKLANSVLKSLPDVQTCVQSLRIRKCWSLDSISADYLPASLQYLEIFNCSSLRISEQMQHKWLTQIYVDDCNSLTSFPLGDLPNLKKLLICNCPSLKNVVVTQALPSLSYLSFSSCPILACLPALGFAAPNLEKLNIYDCEEIDCFGDECLPQSLKNLRVDSCHKLVSWIASNGLQSEGLTYLKLDGCFDVMSFPREGLLPASLESLDFSDFPDLEMLDCKGLHHLTSLKELSIRNCAKLENITEANSLASIASIYIGQRCPLRTKLEEMEEPRIRYRSCIGMEAKSITFHFFGQNLPPFRPSSMLFQIYLGKDFSQLETQKDEVEAVANIKWAYRLDSRNWQGDPCALVTYKWQGVECSSFDGFLKITSLNLSSSGLTGHIPTNISKMTMLKSV</sequence>
<feature type="domain" description="Disease resistance protein winged helix" evidence="2">
    <location>
        <begin position="1"/>
        <end position="51"/>
    </location>
</feature>
<dbReference type="SUPFAM" id="SSF52058">
    <property type="entry name" value="L domain-like"/>
    <property type="match status" value="3"/>
</dbReference>
<evidence type="ECO:0000313" key="5">
    <source>
        <dbReference type="Proteomes" id="UP001341840"/>
    </source>
</evidence>
<protein>
    <submittedName>
        <fullName evidence="4">Uncharacterized protein</fullName>
    </submittedName>
</protein>
<name>A0ABU6WQW4_9FABA</name>
<dbReference type="InterPro" id="IPR058922">
    <property type="entry name" value="WHD_DRP"/>
</dbReference>
<comment type="caution">
    <text evidence="4">The sequence shown here is derived from an EMBL/GenBank/DDBJ whole genome shotgun (WGS) entry which is preliminary data.</text>
</comment>
<gene>
    <name evidence="4" type="ORF">PIB30_067410</name>
</gene>
<feature type="domain" description="R13L1/DRL21-like LRR repeat region" evidence="3">
    <location>
        <begin position="245"/>
        <end position="370"/>
    </location>
</feature>
<accession>A0ABU6WQW4</accession>
<evidence type="ECO:0000256" key="1">
    <source>
        <dbReference type="ARBA" id="ARBA00022737"/>
    </source>
</evidence>
<dbReference type="EMBL" id="JASCZI010181946">
    <property type="protein sequence ID" value="MED6186513.1"/>
    <property type="molecule type" value="Genomic_DNA"/>
</dbReference>
<dbReference type="PANTHER" id="PTHR47186:SF42">
    <property type="entry name" value="DISEASE RESISTANCE RPP13-LIKE PROTEIN 1"/>
    <property type="match status" value="1"/>
</dbReference>
<keyword evidence="5" id="KW-1185">Reference proteome</keyword>
<dbReference type="Pfam" id="PF25019">
    <property type="entry name" value="LRR_R13L1-DRL21"/>
    <property type="match status" value="1"/>
</dbReference>
<keyword evidence="1" id="KW-0677">Repeat</keyword>
<proteinExistence type="predicted"/>